<organism evidence="2 3">
    <name type="scientific">Rhipicephalus sanguineus</name>
    <name type="common">Brown dog tick</name>
    <name type="synonym">Ixodes sanguineus</name>
    <dbReference type="NCBI Taxonomy" id="34632"/>
    <lineage>
        <taxon>Eukaryota</taxon>
        <taxon>Metazoa</taxon>
        <taxon>Ecdysozoa</taxon>
        <taxon>Arthropoda</taxon>
        <taxon>Chelicerata</taxon>
        <taxon>Arachnida</taxon>
        <taxon>Acari</taxon>
        <taxon>Parasitiformes</taxon>
        <taxon>Ixodida</taxon>
        <taxon>Ixodoidea</taxon>
        <taxon>Ixodidae</taxon>
        <taxon>Rhipicephalinae</taxon>
        <taxon>Rhipicephalus</taxon>
        <taxon>Rhipicephalus</taxon>
    </lineage>
</organism>
<accession>A0A9D4T7M6</accession>
<keyword evidence="3" id="KW-1185">Reference proteome</keyword>
<reference evidence="2" key="2">
    <citation type="submission" date="2021-09" db="EMBL/GenBank/DDBJ databases">
        <authorList>
            <person name="Jia N."/>
            <person name="Wang J."/>
            <person name="Shi W."/>
            <person name="Du L."/>
            <person name="Sun Y."/>
            <person name="Zhan W."/>
            <person name="Jiang J."/>
            <person name="Wang Q."/>
            <person name="Zhang B."/>
            <person name="Ji P."/>
            <person name="Sakyi L.B."/>
            <person name="Cui X."/>
            <person name="Yuan T."/>
            <person name="Jiang B."/>
            <person name="Yang W."/>
            <person name="Lam T.T.-Y."/>
            <person name="Chang Q."/>
            <person name="Ding S."/>
            <person name="Wang X."/>
            <person name="Zhu J."/>
            <person name="Ruan X."/>
            <person name="Zhao L."/>
            <person name="Wei J."/>
            <person name="Que T."/>
            <person name="Du C."/>
            <person name="Cheng J."/>
            <person name="Dai P."/>
            <person name="Han X."/>
            <person name="Huang E."/>
            <person name="Gao Y."/>
            <person name="Liu J."/>
            <person name="Shao H."/>
            <person name="Ye R."/>
            <person name="Li L."/>
            <person name="Wei W."/>
            <person name="Wang X."/>
            <person name="Wang C."/>
            <person name="Huo Q."/>
            <person name="Li W."/>
            <person name="Guo W."/>
            <person name="Chen H."/>
            <person name="Chen S."/>
            <person name="Zhou L."/>
            <person name="Zhou L."/>
            <person name="Ni X."/>
            <person name="Tian J."/>
            <person name="Zhou Y."/>
            <person name="Sheng Y."/>
            <person name="Liu T."/>
            <person name="Pan Y."/>
            <person name="Xia L."/>
            <person name="Li J."/>
            <person name="Zhao F."/>
            <person name="Cao W."/>
        </authorList>
    </citation>
    <scope>NUCLEOTIDE SEQUENCE</scope>
    <source>
        <strain evidence="2">Rsan-2018</strain>
        <tissue evidence="2">Larvae</tissue>
    </source>
</reference>
<comment type="caution">
    <text evidence="2">The sequence shown here is derived from an EMBL/GenBank/DDBJ whole genome shotgun (WGS) entry which is preliminary data.</text>
</comment>
<name>A0A9D4T7M6_RHISA</name>
<evidence type="ECO:0000313" key="3">
    <source>
        <dbReference type="Proteomes" id="UP000821837"/>
    </source>
</evidence>
<gene>
    <name evidence="2" type="ORF">HPB52_014473</name>
</gene>
<dbReference type="AlphaFoldDB" id="A0A9D4T7M6"/>
<evidence type="ECO:0000313" key="2">
    <source>
        <dbReference type="EMBL" id="KAH7976479.1"/>
    </source>
</evidence>
<sequence length="144" mass="16038">MSRYCHRVGADAQKKKTRDERSSPKPKKAPPQWAEQSPVSSDAAAVQERRRRLVVWRSTSMRSKRVPRSADVQLQPPPSTESFLRLVRRDTAAASPSASQARSYGENRPTVSSIQAAVRKELANASIHPHCSILPPTTNLFQIP</sequence>
<dbReference type="Proteomes" id="UP000821837">
    <property type="component" value="Chromosome 10"/>
</dbReference>
<evidence type="ECO:0000256" key="1">
    <source>
        <dbReference type="SAM" id="MobiDB-lite"/>
    </source>
</evidence>
<feature type="compositionally biased region" description="Low complexity" evidence="1">
    <location>
        <begin position="92"/>
        <end position="103"/>
    </location>
</feature>
<dbReference type="EMBL" id="JABSTV010001246">
    <property type="protein sequence ID" value="KAH7976479.1"/>
    <property type="molecule type" value="Genomic_DNA"/>
</dbReference>
<feature type="region of interest" description="Disordered" evidence="1">
    <location>
        <begin position="1"/>
        <end position="49"/>
    </location>
</feature>
<feature type="region of interest" description="Disordered" evidence="1">
    <location>
        <begin position="91"/>
        <end position="110"/>
    </location>
</feature>
<reference evidence="2" key="1">
    <citation type="journal article" date="2020" name="Cell">
        <title>Large-Scale Comparative Analyses of Tick Genomes Elucidate Their Genetic Diversity and Vector Capacities.</title>
        <authorList>
            <consortium name="Tick Genome and Microbiome Consortium (TIGMIC)"/>
            <person name="Jia N."/>
            <person name="Wang J."/>
            <person name="Shi W."/>
            <person name="Du L."/>
            <person name="Sun Y."/>
            <person name="Zhan W."/>
            <person name="Jiang J.F."/>
            <person name="Wang Q."/>
            <person name="Zhang B."/>
            <person name="Ji P."/>
            <person name="Bell-Sakyi L."/>
            <person name="Cui X.M."/>
            <person name="Yuan T.T."/>
            <person name="Jiang B.G."/>
            <person name="Yang W.F."/>
            <person name="Lam T.T."/>
            <person name="Chang Q.C."/>
            <person name="Ding S.J."/>
            <person name="Wang X.J."/>
            <person name="Zhu J.G."/>
            <person name="Ruan X.D."/>
            <person name="Zhao L."/>
            <person name="Wei J.T."/>
            <person name="Ye R.Z."/>
            <person name="Que T.C."/>
            <person name="Du C.H."/>
            <person name="Zhou Y.H."/>
            <person name="Cheng J.X."/>
            <person name="Dai P.F."/>
            <person name="Guo W.B."/>
            <person name="Han X.H."/>
            <person name="Huang E.J."/>
            <person name="Li L.F."/>
            <person name="Wei W."/>
            <person name="Gao Y.C."/>
            <person name="Liu J.Z."/>
            <person name="Shao H.Z."/>
            <person name="Wang X."/>
            <person name="Wang C.C."/>
            <person name="Yang T.C."/>
            <person name="Huo Q.B."/>
            <person name="Li W."/>
            <person name="Chen H.Y."/>
            <person name="Chen S.E."/>
            <person name="Zhou L.G."/>
            <person name="Ni X.B."/>
            <person name="Tian J.H."/>
            <person name="Sheng Y."/>
            <person name="Liu T."/>
            <person name="Pan Y.S."/>
            <person name="Xia L.Y."/>
            <person name="Li J."/>
            <person name="Zhao F."/>
            <person name="Cao W.C."/>
        </authorList>
    </citation>
    <scope>NUCLEOTIDE SEQUENCE</scope>
    <source>
        <strain evidence="2">Rsan-2018</strain>
    </source>
</reference>
<protein>
    <submittedName>
        <fullName evidence="2">Uncharacterized protein</fullName>
    </submittedName>
</protein>
<feature type="compositionally biased region" description="Basic and acidic residues" evidence="1">
    <location>
        <begin position="8"/>
        <end position="23"/>
    </location>
</feature>
<proteinExistence type="predicted"/>
<feature type="region of interest" description="Disordered" evidence="1">
    <location>
        <begin position="61"/>
        <end position="83"/>
    </location>
</feature>